<feature type="region of interest" description="Disordered" evidence="13">
    <location>
        <begin position="250"/>
        <end position="275"/>
    </location>
</feature>
<dbReference type="GO" id="GO:0005886">
    <property type="term" value="C:plasma membrane"/>
    <property type="evidence" value="ECO:0007669"/>
    <property type="project" value="UniProtKB-SubCell"/>
</dbReference>
<feature type="transmembrane region" description="Helical" evidence="12">
    <location>
        <begin position="75"/>
        <end position="99"/>
    </location>
</feature>
<comment type="caution">
    <text evidence="14">The sequence shown here is derived from an EMBL/GenBank/DDBJ whole genome shotgun (WGS) entry which is preliminary data.</text>
</comment>
<dbReference type="Gene3D" id="1.20.1280.290">
    <property type="match status" value="2"/>
</dbReference>
<keyword evidence="11 12" id="KW-0472">Membrane</keyword>
<reference evidence="14 15" key="1">
    <citation type="journal article" date="2017" name="Curr. Biol.">
        <title>Genome architecture and evolution of a unichromosomal asexual nematode.</title>
        <authorList>
            <person name="Fradin H."/>
            <person name="Zegar C."/>
            <person name="Gutwein M."/>
            <person name="Lucas J."/>
            <person name="Kovtun M."/>
            <person name="Corcoran D."/>
            <person name="Baugh L.R."/>
            <person name="Kiontke K."/>
            <person name="Gunsalus K."/>
            <person name="Fitch D.H."/>
            <person name="Piano F."/>
        </authorList>
    </citation>
    <scope>NUCLEOTIDE SEQUENCE [LARGE SCALE GENOMIC DNA]</scope>
    <source>
        <strain evidence="14">PF1309</strain>
    </source>
</reference>
<feature type="transmembrane region" description="Helical" evidence="12">
    <location>
        <begin position="19"/>
        <end position="42"/>
    </location>
</feature>
<proteinExistence type="inferred from homology"/>
<dbReference type="InterPro" id="IPR004316">
    <property type="entry name" value="SWEET_rpt"/>
</dbReference>
<evidence type="ECO:0000256" key="10">
    <source>
        <dbReference type="ARBA" id="ARBA00023034"/>
    </source>
</evidence>
<comment type="subcellular location">
    <subcellularLocation>
        <location evidence="1">Cell membrane</location>
        <topology evidence="1">Multi-pass membrane protein</topology>
    </subcellularLocation>
    <subcellularLocation>
        <location evidence="2">Golgi apparatus membrane</location>
        <topology evidence="2">Multi-pass membrane protein</topology>
    </subcellularLocation>
</comment>
<dbReference type="PANTHER" id="PTHR10791">
    <property type="entry name" value="RAG1-ACTIVATING PROTEIN 1"/>
    <property type="match status" value="1"/>
</dbReference>
<dbReference type="OrthoDB" id="409725at2759"/>
<keyword evidence="7 12" id="KW-0812">Transmembrane</keyword>
<feature type="transmembrane region" description="Helical" evidence="12">
    <location>
        <begin position="49"/>
        <end position="69"/>
    </location>
</feature>
<keyword evidence="15" id="KW-1185">Reference proteome</keyword>
<gene>
    <name evidence="14" type="ORF">WR25_20948</name>
</gene>
<keyword evidence="9 12" id="KW-1133">Transmembrane helix</keyword>
<keyword evidence="10" id="KW-0333">Golgi apparatus</keyword>
<dbReference type="FunFam" id="1.20.1280.290:FF:000004">
    <property type="entry name" value="Sugar transporter SWEET"/>
    <property type="match status" value="1"/>
</dbReference>
<organism evidence="14 15">
    <name type="scientific">Diploscapter pachys</name>
    <dbReference type="NCBI Taxonomy" id="2018661"/>
    <lineage>
        <taxon>Eukaryota</taxon>
        <taxon>Metazoa</taxon>
        <taxon>Ecdysozoa</taxon>
        <taxon>Nematoda</taxon>
        <taxon>Chromadorea</taxon>
        <taxon>Rhabditida</taxon>
        <taxon>Rhabditina</taxon>
        <taxon>Rhabditomorpha</taxon>
        <taxon>Rhabditoidea</taxon>
        <taxon>Rhabditidae</taxon>
        <taxon>Diploscapter</taxon>
    </lineage>
</organism>
<dbReference type="PANTHER" id="PTHR10791:SF43">
    <property type="entry name" value="SUGAR TRANSPORTER SWEET-RELATED"/>
    <property type="match status" value="1"/>
</dbReference>
<evidence type="ECO:0000256" key="3">
    <source>
        <dbReference type="ARBA" id="ARBA00007809"/>
    </source>
</evidence>
<evidence type="ECO:0000256" key="6">
    <source>
        <dbReference type="ARBA" id="ARBA00022597"/>
    </source>
</evidence>
<accession>A0A2A2LKJ4</accession>
<evidence type="ECO:0000313" key="14">
    <source>
        <dbReference type="EMBL" id="PAV86742.1"/>
    </source>
</evidence>
<dbReference type="AlphaFoldDB" id="A0A2A2LKJ4"/>
<keyword evidence="8" id="KW-0677">Repeat</keyword>
<evidence type="ECO:0000256" key="8">
    <source>
        <dbReference type="ARBA" id="ARBA00022737"/>
    </source>
</evidence>
<feature type="transmembrane region" description="Helical" evidence="12">
    <location>
        <begin position="136"/>
        <end position="157"/>
    </location>
</feature>
<evidence type="ECO:0000256" key="1">
    <source>
        <dbReference type="ARBA" id="ARBA00004651"/>
    </source>
</evidence>
<dbReference type="Proteomes" id="UP000218231">
    <property type="component" value="Unassembled WGS sequence"/>
</dbReference>
<evidence type="ECO:0000256" key="9">
    <source>
        <dbReference type="ARBA" id="ARBA00022989"/>
    </source>
</evidence>
<evidence type="ECO:0000256" key="11">
    <source>
        <dbReference type="ARBA" id="ARBA00023136"/>
    </source>
</evidence>
<sequence>MNCQKGAFWLQYGFLKGDYVMITVNVVSVSLFMGYCIFFLVLASKKRTFSIHFGLVLISISAMLFWCNISPNIDHLGFICMMFNIINFGAPLAGLGVVLRTKNTSSLPLPMCIANLLVSSQWFLYGNFIKDPYIMAPNGVGIMLAVLQLSLFIVYPMREQERSPLQKVTGLLGVGDVESNDWIVHHNKFELDVHIVEQKVATKTFYEDEDKERANIYFQEEARARYLQAPNNPIFFVIFSYHKRNSSSTTGSECAGDLEHQGNNVFNENTKSELI</sequence>
<keyword evidence="6 12" id="KW-0762">Sugar transport</keyword>
<dbReference type="GO" id="GO:0000139">
    <property type="term" value="C:Golgi membrane"/>
    <property type="evidence" value="ECO:0007669"/>
    <property type="project" value="UniProtKB-SubCell"/>
</dbReference>
<evidence type="ECO:0000256" key="7">
    <source>
        <dbReference type="ARBA" id="ARBA00022692"/>
    </source>
</evidence>
<evidence type="ECO:0000256" key="4">
    <source>
        <dbReference type="ARBA" id="ARBA00022448"/>
    </source>
</evidence>
<feature type="transmembrane region" description="Helical" evidence="12">
    <location>
        <begin position="106"/>
        <end position="124"/>
    </location>
</feature>
<dbReference type="STRING" id="2018661.A0A2A2LKJ4"/>
<keyword evidence="5" id="KW-1003">Cell membrane</keyword>
<name>A0A2A2LKJ4_9BILA</name>
<evidence type="ECO:0000256" key="13">
    <source>
        <dbReference type="SAM" id="MobiDB-lite"/>
    </source>
</evidence>
<dbReference type="EMBL" id="LIAE01006639">
    <property type="protein sequence ID" value="PAV86742.1"/>
    <property type="molecule type" value="Genomic_DNA"/>
</dbReference>
<comment type="similarity">
    <text evidence="3 12">Belongs to the SWEET sugar transporter family.</text>
</comment>
<dbReference type="InterPro" id="IPR047664">
    <property type="entry name" value="SWEET"/>
</dbReference>
<dbReference type="GO" id="GO:0051119">
    <property type="term" value="F:sugar transmembrane transporter activity"/>
    <property type="evidence" value="ECO:0007669"/>
    <property type="project" value="InterPro"/>
</dbReference>
<evidence type="ECO:0000313" key="15">
    <source>
        <dbReference type="Proteomes" id="UP000218231"/>
    </source>
</evidence>
<evidence type="ECO:0000256" key="5">
    <source>
        <dbReference type="ARBA" id="ARBA00022475"/>
    </source>
</evidence>
<keyword evidence="4 12" id="KW-0813">Transport</keyword>
<evidence type="ECO:0000256" key="2">
    <source>
        <dbReference type="ARBA" id="ARBA00004653"/>
    </source>
</evidence>
<protein>
    <recommendedName>
        <fullName evidence="12">Sugar transporter SWEET</fullName>
    </recommendedName>
</protein>
<comment type="function">
    <text evidence="12">Mediates sugar transport across membranes.</text>
</comment>
<comment type="caution">
    <text evidence="12">Lacks conserved residue(s) required for the propagation of feature annotation.</text>
</comment>
<evidence type="ECO:0000256" key="12">
    <source>
        <dbReference type="RuleBase" id="RU910715"/>
    </source>
</evidence>
<dbReference type="Pfam" id="PF03083">
    <property type="entry name" value="MtN3_slv"/>
    <property type="match status" value="2"/>
</dbReference>